<dbReference type="InterPro" id="IPR032416">
    <property type="entry name" value="Peptidase_M24_C"/>
</dbReference>
<accession>A0A0J7YLI3</accession>
<proteinExistence type="predicted"/>
<name>A0A0J7YLI3_BETVV</name>
<evidence type="ECO:0000313" key="3">
    <source>
        <dbReference type="EMBL" id="KMS64549.1"/>
    </source>
</evidence>
<dbReference type="PANTHER" id="PTHR43763">
    <property type="entry name" value="XAA-PRO AMINOPEPTIDASE 1"/>
    <property type="match status" value="1"/>
</dbReference>
<dbReference type="InterPro" id="IPR036005">
    <property type="entry name" value="Creatinase/aminopeptidase-like"/>
</dbReference>
<evidence type="ECO:0000313" key="4">
    <source>
        <dbReference type="Proteomes" id="UP000035740"/>
    </source>
</evidence>
<dbReference type="Pfam" id="PF00557">
    <property type="entry name" value="Peptidase_M24"/>
    <property type="match status" value="1"/>
</dbReference>
<feature type="domain" description="Peptidase M24" evidence="1">
    <location>
        <begin position="9"/>
        <end position="42"/>
    </location>
</feature>
<evidence type="ECO:0000259" key="2">
    <source>
        <dbReference type="Pfam" id="PF16188"/>
    </source>
</evidence>
<dbReference type="Pfam" id="PF16188">
    <property type="entry name" value="Peptidase_M24_C"/>
    <property type="match status" value="1"/>
</dbReference>
<dbReference type="PANTHER" id="PTHR43763:SF6">
    <property type="entry name" value="XAA-PRO AMINOPEPTIDASE 1"/>
    <property type="match status" value="1"/>
</dbReference>
<dbReference type="OrthoDB" id="9995434at2759"/>
<evidence type="ECO:0008006" key="5">
    <source>
        <dbReference type="Google" id="ProtNLM"/>
    </source>
</evidence>
<feature type="domain" description="Peptidase M24 C-terminal" evidence="2">
    <location>
        <begin position="54"/>
        <end position="117"/>
    </location>
</feature>
<reference evidence="3 4" key="1">
    <citation type="journal article" date="2014" name="Nature">
        <title>The genome of the recently domesticated crop plant sugar beet (Beta vulgaris).</title>
        <authorList>
            <person name="Dohm J.C."/>
            <person name="Minoche A.E."/>
            <person name="Holtgrawe D."/>
            <person name="Capella-Gutierrez S."/>
            <person name="Zakrzewski F."/>
            <person name="Tafer H."/>
            <person name="Rupp O."/>
            <person name="Sorensen T.R."/>
            <person name="Stracke R."/>
            <person name="Reinhardt R."/>
            <person name="Goesmann A."/>
            <person name="Kraft T."/>
            <person name="Schulz B."/>
            <person name="Stadler P.F."/>
            <person name="Schmidt T."/>
            <person name="Gabaldon T."/>
            <person name="Lehrach H."/>
            <person name="Weisshaar B."/>
            <person name="Himmelbauer H."/>
        </authorList>
    </citation>
    <scope>NUCLEOTIDE SEQUENCE [LARGE SCALE GENOMIC DNA]</scope>
    <source>
        <tissue evidence="3">Taproot</tissue>
    </source>
</reference>
<protein>
    <recommendedName>
        <fullName evidence="5">Peptidase M24 C-terminal domain-containing protein</fullName>
    </recommendedName>
</protein>
<dbReference type="InterPro" id="IPR000994">
    <property type="entry name" value="Pept_M24"/>
</dbReference>
<feature type="non-terminal residue" evidence="3">
    <location>
        <position position="1"/>
    </location>
</feature>
<dbReference type="InterPro" id="IPR050422">
    <property type="entry name" value="X-Pro_aminopeptidase_P"/>
</dbReference>
<organism evidence="3 4">
    <name type="scientific">Beta vulgaris subsp. vulgaris</name>
    <name type="common">Beet</name>
    <dbReference type="NCBI Taxonomy" id="3555"/>
    <lineage>
        <taxon>Eukaryota</taxon>
        <taxon>Viridiplantae</taxon>
        <taxon>Streptophyta</taxon>
        <taxon>Embryophyta</taxon>
        <taxon>Tracheophyta</taxon>
        <taxon>Spermatophyta</taxon>
        <taxon>Magnoliopsida</taxon>
        <taxon>eudicotyledons</taxon>
        <taxon>Gunneridae</taxon>
        <taxon>Pentapetalae</taxon>
        <taxon>Caryophyllales</taxon>
        <taxon>Chenopodiaceae</taxon>
        <taxon>Betoideae</taxon>
        <taxon>Beta</taxon>
    </lineage>
</organism>
<evidence type="ECO:0000259" key="1">
    <source>
        <dbReference type="Pfam" id="PF00557"/>
    </source>
</evidence>
<dbReference type="Proteomes" id="UP000035740">
    <property type="component" value="Unassembled WGS sequence"/>
</dbReference>
<gene>
    <name evidence="3" type="ORF">BVRB_019150</name>
</gene>
<sequence>ALLRRIASATTALKPGMTVTNEPGYYETGKFGIRIENVMLIKSTETEHNFGSAGWMTFETVTMVPIQKKLINVSLLSPSELEWLNNYHQECLEKLSPILAKMDPKALRWLQEACSPLSHN</sequence>
<dbReference type="AlphaFoldDB" id="A0A0J7YLI3"/>
<dbReference type="EMBL" id="KQ128719">
    <property type="protein sequence ID" value="KMS64549.1"/>
    <property type="molecule type" value="Genomic_DNA"/>
</dbReference>
<dbReference type="OMA" id="ERETHPI"/>
<keyword evidence="4" id="KW-1185">Reference proteome</keyword>
<dbReference type="Gene3D" id="3.90.230.10">
    <property type="entry name" value="Creatinase/methionine aminopeptidase superfamily"/>
    <property type="match status" value="1"/>
</dbReference>
<dbReference type="Gramene" id="KMS64549">
    <property type="protein sequence ID" value="KMS64549"/>
    <property type="gene ID" value="BVRB_019150"/>
</dbReference>
<dbReference type="SUPFAM" id="SSF55920">
    <property type="entry name" value="Creatinase/aminopeptidase"/>
    <property type="match status" value="1"/>
</dbReference>